<evidence type="ECO:0000256" key="6">
    <source>
        <dbReference type="SAM" id="MobiDB-lite"/>
    </source>
</evidence>
<dbReference type="GO" id="GO:0007165">
    <property type="term" value="P:signal transduction"/>
    <property type="evidence" value="ECO:0007669"/>
    <property type="project" value="TreeGrafter"/>
</dbReference>
<feature type="compositionally biased region" description="Basic and acidic residues" evidence="6">
    <location>
        <begin position="428"/>
        <end position="442"/>
    </location>
</feature>
<dbReference type="GO" id="GO:0090036">
    <property type="term" value="P:regulation of protein kinase C signaling"/>
    <property type="evidence" value="ECO:0007669"/>
    <property type="project" value="InterPro"/>
</dbReference>
<dbReference type="GO" id="GO:0005516">
    <property type="term" value="F:calmodulin binding"/>
    <property type="evidence" value="ECO:0007669"/>
    <property type="project" value="UniProtKB-KW"/>
</dbReference>
<feature type="compositionally biased region" description="Polar residues" evidence="6">
    <location>
        <begin position="1"/>
        <end position="11"/>
    </location>
</feature>
<feature type="compositionally biased region" description="Polar residues" evidence="6">
    <location>
        <begin position="350"/>
        <end position="359"/>
    </location>
</feature>
<evidence type="ECO:0000259" key="7">
    <source>
        <dbReference type="PROSITE" id="PS51893"/>
    </source>
</evidence>
<evidence type="ECO:0000256" key="5">
    <source>
        <dbReference type="ARBA" id="ARBA00023288"/>
    </source>
</evidence>
<evidence type="ECO:0000256" key="4">
    <source>
        <dbReference type="ARBA" id="ARBA00023136"/>
    </source>
</evidence>
<comment type="subcellular location">
    <subcellularLocation>
        <location evidence="1">Membrane</location>
        <topology evidence="1">Lipid-anchor</topology>
    </subcellularLocation>
</comment>
<feature type="compositionally biased region" description="Basic and acidic residues" evidence="6">
    <location>
        <begin position="128"/>
        <end position="151"/>
    </location>
</feature>
<dbReference type="InterPro" id="IPR028540">
    <property type="entry name" value="AKAP12"/>
</dbReference>
<feature type="region of interest" description="Disordered" evidence="6">
    <location>
        <begin position="1"/>
        <end position="62"/>
    </location>
</feature>
<protein>
    <submittedName>
        <fullName evidence="8">A-kinase anchoring protein 12</fullName>
    </submittedName>
</protein>
<feature type="compositionally biased region" description="Basic and acidic residues" evidence="6">
    <location>
        <begin position="1471"/>
        <end position="1489"/>
    </location>
</feature>
<feature type="compositionally biased region" description="Basic and acidic residues" evidence="6">
    <location>
        <begin position="26"/>
        <end position="46"/>
    </location>
</feature>
<dbReference type="GO" id="GO:0010739">
    <property type="term" value="P:positive regulation of protein kinase A signaling"/>
    <property type="evidence" value="ECO:0007669"/>
    <property type="project" value="InterPro"/>
</dbReference>
<feature type="compositionally biased region" description="Polar residues" evidence="6">
    <location>
        <begin position="534"/>
        <end position="555"/>
    </location>
</feature>
<feature type="compositionally biased region" description="Polar residues" evidence="6">
    <location>
        <begin position="1133"/>
        <end position="1142"/>
    </location>
</feature>
<feature type="compositionally biased region" description="Basic and acidic residues" evidence="6">
    <location>
        <begin position="1506"/>
        <end position="1521"/>
    </location>
</feature>
<feature type="compositionally biased region" description="Basic and acidic residues" evidence="6">
    <location>
        <begin position="212"/>
        <end position="233"/>
    </location>
</feature>
<reference evidence="8" key="1">
    <citation type="submission" date="2025-08" db="UniProtKB">
        <authorList>
            <consortium name="Ensembl"/>
        </authorList>
    </citation>
    <scope>IDENTIFICATION</scope>
</reference>
<feature type="compositionally biased region" description="Polar residues" evidence="6">
    <location>
        <begin position="152"/>
        <end position="166"/>
    </location>
</feature>
<feature type="domain" description="A kinase-anchoring proteins AKAP-5 and AKAP-12 calmodulin (CaM)-binding" evidence="7">
    <location>
        <begin position="562"/>
        <end position="582"/>
    </location>
</feature>
<feature type="compositionally biased region" description="Polar residues" evidence="6">
    <location>
        <begin position="1455"/>
        <end position="1470"/>
    </location>
</feature>
<feature type="domain" description="A kinase-anchoring proteins AKAP-5 and AKAP-12 calmodulin (CaM)-binding" evidence="7">
    <location>
        <begin position="410"/>
        <end position="430"/>
    </location>
</feature>
<keyword evidence="5" id="KW-0449">Lipoprotein</keyword>
<feature type="region of interest" description="Disordered" evidence="6">
    <location>
        <begin position="738"/>
        <end position="844"/>
    </location>
</feature>
<accession>A0A8C6ZYC0</accession>
<organism evidence="8 9">
    <name type="scientific">Nothoprocta perdicaria</name>
    <name type="common">Chilean tinamou</name>
    <name type="synonym">Crypturus perdicarius</name>
    <dbReference type="NCBI Taxonomy" id="30464"/>
    <lineage>
        <taxon>Eukaryota</taxon>
        <taxon>Metazoa</taxon>
        <taxon>Chordata</taxon>
        <taxon>Craniata</taxon>
        <taxon>Vertebrata</taxon>
        <taxon>Euteleostomi</taxon>
        <taxon>Archelosauria</taxon>
        <taxon>Archosauria</taxon>
        <taxon>Dinosauria</taxon>
        <taxon>Saurischia</taxon>
        <taxon>Theropoda</taxon>
        <taxon>Coelurosauria</taxon>
        <taxon>Aves</taxon>
        <taxon>Palaeognathae</taxon>
        <taxon>Tinamiformes</taxon>
        <taxon>Tinamidae</taxon>
        <taxon>Nothoprocta</taxon>
    </lineage>
</organism>
<sequence length="1583" mass="169564">VGQTEQSSANLQEEAVTMETSPSESSTKDGLDDGKEDPEIAKKLPPLEEDAEDVDQASEPQSYDLGFKKVFKFVGFRFTVKKEKTGKSEPVQLLTVKKEMEGTEGAGDQSEASPEETPGPGDALSAEDNTKDAAKDEHAEDESPKTPEAKELSSQSAALATDTTSPLRKFFSQGWTGFRKKKSFRKPKEDELESPKKEEDQEKQEAALTAEATEKEEKSEDKSQDEEKIKLEADSLSAVESCGEELKKSEETAENKPESLAPLKEETVEKTQKAESVISPVTTQVSPEEAAERRPAEGITSEAELLSSQEKTKLQGSPLKKLFTGTGLKKLSGKKHKGRREESKLGEQGEQIQHLSDSPDSPEEQKAESSASSPEELNEIPSLEKPADGMQATENEDAAISDMERKRESVTPWASFKKMVTPKKRVRRPSESDKEEEIDKTKSAPMSTTENAVDENQRELKENGMDQKQEKVTEEPKRKVDTSVSWEAFICVGSSKKRARKSSSSDEETEHKVGQEGQKIEESGQSKETATDAVLTSSQESDQGQGNSSPEQAGSPSEGEGISTWESFKRLVTPRRKSKTRMEERTEDSVVGSSLEHSTSDGEPGKDESWVPFRKLMPGRRKKKSDGKPEPSLLKQAREDMTETTEEDSDVPAVVPLSEYEAAEQEKLEAQQVKDAEAKREPASEKESAEKLEEMVKAEQATEGLVHAVSVTVVEGERAVTSIEERSPSWISAAVLESIEQAEEEEEKETEQKCESEAVAEEAVVDAKTVPEVRRDTSDDTTASEPELSSEAVTALEETVEPHCAEETVEVSIAEETTEMVSAVSRLSETPDTTEEVTPVQEVEATEQNLRELARQTQEVLQEVAERVRSSEVVQLASERTVEATVTQTGQEIESERKDDAEDVKVLDEEILVQNMDAGDASALGPAGTASEVPVVQLAGEGDVSSKGLEDTGAAAVAVPGTPEGEETTPALGSPDQAWTKGTPGEAPPQGEEAVQATQVPTAELPEQRETQGPALPTETTGSEAAAVSGQSVSEGPAEQVSAEDSGPVLKPKCPERPPGEVRSQSDETQCGPLQDAELKTAALSQSENTKDDKMEGAVLSTDSCGPVSAAPTQLEGEDLSALALTGMEATGEGSSVLSGSSPKGCETPRSVAAGMPAEAEKELAETSSCEDVQREESKGERLVGAPDGAGDSDTLESVSDDGCYSHTVQQEPSAGPAEGPGSADPGAGSLEPPQGSVAAPTREPEEPVPAEPVPVTLPDPAAEAIEPLATTPHPQAPPVPLKAIPEQKQEMPQEFGHPEASVAASKKSPSLDHPQLEKDIVQSVALESQSTEIVLNAIQTAVDRLAEPEETAAAESGQHAERAGGSQPGSSRVPAFLETALGNHLPVKEEETPISDEELQQPTTAKHSPLGESAEIHASVEQAKDKLLLSHAPKEGKSENSLEVMVSPQDDSGESATLPNSTVGIGTSKDSTKEPLDTHPPKLKEKELGQVLEIPDQNTVQQTQIEEKDEQHTLSVEDVKTPTPEPEGVCSQEGAPCHHPQSLNSLAPEASNVSSVSSRQLLSLSRAILSCVELMSLIFILN</sequence>
<dbReference type="PANTHER" id="PTHR23209">
    <property type="entry name" value="A-KINASE ANCHOR PROTEIN 12"/>
    <property type="match status" value="1"/>
</dbReference>
<dbReference type="Pfam" id="PF03832">
    <property type="entry name" value="WSK"/>
    <property type="match status" value="2"/>
</dbReference>
<feature type="compositionally biased region" description="Pro residues" evidence="6">
    <location>
        <begin position="1248"/>
        <end position="1258"/>
    </location>
</feature>
<feature type="compositionally biased region" description="Acidic residues" evidence="6">
    <location>
        <begin position="47"/>
        <end position="56"/>
    </location>
</feature>
<name>A0A8C6ZYC0_NOTPE</name>
<evidence type="ECO:0000313" key="9">
    <source>
        <dbReference type="Proteomes" id="UP000694420"/>
    </source>
</evidence>
<feature type="compositionally biased region" description="Polar residues" evidence="6">
    <location>
        <begin position="1018"/>
        <end position="1034"/>
    </location>
</feature>
<feature type="compositionally biased region" description="Acidic residues" evidence="6">
    <location>
        <begin position="740"/>
        <end position="749"/>
    </location>
</feature>
<feature type="compositionally biased region" description="Basic and acidic residues" evidence="6">
    <location>
        <begin position="1053"/>
        <end position="1066"/>
    </location>
</feature>
<dbReference type="PROSITE" id="PS51893">
    <property type="entry name" value="AKAP_CAM_BD"/>
    <property type="match status" value="3"/>
</dbReference>
<dbReference type="PANTHER" id="PTHR23209:SF4">
    <property type="entry name" value="A-KINASE ANCHOR PROTEIN 12"/>
    <property type="match status" value="1"/>
</dbReference>
<feature type="compositionally biased region" description="Basic and acidic residues" evidence="6">
    <location>
        <begin position="1172"/>
        <end position="1182"/>
    </location>
</feature>
<feature type="compositionally biased region" description="Basic and acidic residues" evidence="6">
    <location>
        <begin position="186"/>
        <end position="205"/>
    </location>
</feature>
<feature type="compositionally biased region" description="Basic and acidic residues" evidence="6">
    <location>
        <begin position="244"/>
        <end position="273"/>
    </location>
</feature>
<feature type="region of interest" description="Disordered" evidence="6">
    <location>
        <begin position="87"/>
        <end position="695"/>
    </location>
</feature>
<dbReference type="InterPro" id="IPR001573">
    <property type="entry name" value="AKAP_WSK"/>
</dbReference>
<feature type="compositionally biased region" description="Basic and acidic residues" evidence="6">
    <location>
        <begin position="455"/>
        <end position="481"/>
    </location>
</feature>
<dbReference type="GO" id="GO:0051018">
    <property type="term" value="F:protein kinase A binding"/>
    <property type="evidence" value="ECO:0007669"/>
    <property type="project" value="InterPro"/>
</dbReference>
<reference evidence="8" key="2">
    <citation type="submission" date="2025-09" db="UniProtKB">
        <authorList>
            <consortium name="Ensembl"/>
        </authorList>
    </citation>
    <scope>IDENTIFICATION</scope>
</reference>
<feature type="compositionally biased region" description="Low complexity" evidence="6">
    <location>
        <begin position="319"/>
        <end position="330"/>
    </location>
</feature>
<evidence type="ECO:0000313" key="8">
    <source>
        <dbReference type="Ensembl" id="ENSNPEP00000020976.1"/>
    </source>
</evidence>
<feature type="compositionally biased region" description="Basic and acidic residues" evidence="6">
    <location>
        <begin position="598"/>
        <end position="609"/>
    </location>
</feature>
<dbReference type="Proteomes" id="UP000694420">
    <property type="component" value="Unplaced"/>
</dbReference>
<feature type="compositionally biased region" description="Basic and acidic residues" evidence="6">
    <location>
        <begin position="769"/>
        <end position="778"/>
    </location>
</feature>
<evidence type="ECO:0000256" key="2">
    <source>
        <dbReference type="ARBA" id="ARBA00022553"/>
    </source>
</evidence>
<dbReference type="GO" id="GO:0005737">
    <property type="term" value="C:cytoplasm"/>
    <property type="evidence" value="ECO:0007669"/>
    <property type="project" value="TreeGrafter"/>
</dbReference>
<feature type="compositionally biased region" description="Basic and acidic residues" evidence="6">
    <location>
        <begin position="509"/>
        <end position="525"/>
    </location>
</feature>
<dbReference type="Ensembl" id="ENSNPET00000021519.1">
    <property type="protein sequence ID" value="ENSNPEP00000020976.1"/>
    <property type="gene ID" value="ENSNPEG00000015574.1"/>
</dbReference>
<keyword evidence="4" id="KW-0472">Membrane</keyword>
<feature type="region of interest" description="Disordered" evidence="6">
    <location>
        <begin position="934"/>
        <end position="1317"/>
    </location>
</feature>
<evidence type="ECO:0000256" key="1">
    <source>
        <dbReference type="ARBA" id="ARBA00004635"/>
    </source>
</evidence>
<feature type="region of interest" description="Disordered" evidence="6">
    <location>
        <begin position="1347"/>
        <end position="1542"/>
    </location>
</feature>
<keyword evidence="3" id="KW-0112">Calmodulin-binding</keyword>
<keyword evidence="9" id="KW-1185">Reference proteome</keyword>
<keyword evidence="2" id="KW-0597">Phosphoprotein</keyword>
<feature type="compositionally biased region" description="Basic and acidic residues" evidence="6">
    <location>
        <begin position="664"/>
        <end position="695"/>
    </location>
</feature>
<proteinExistence type="predicted"/>
<dbReference type="GO" id="GO:0016020">
    <property type="term" value="C:membrane"/>
    <property type="evidence" value="ECO:0007669"/>
    <property type="project" value="UniProtKB-SubCell"/>
</dbReference>
<feature type="compositionally biased region" description="Basic and acidic residues" evidence="6">
    <location>
        <begin position="1423"/>
        <end position="1441"/>
    </location>
</feature>
<evidence type="ECO:0000256" key="3">
    <source>
        <dbReference type="ARBA" id="ARBA00022860"/>
    </source>
</evidence>
<feature type="domain" description="A kinase-anchoring proteins AKAP-5 and AKAP-12 calmodulin (CaM)-binding" evidence="7">
    <location>
        <begin position="607"/>
        <end position="627"/>
    </location>
</feature>